<protein>
    <submittedName>
        <fullName evidence="1">Uncharacterized protein</fullName>
    </submittedName>
</protein>
<evidence type="ECO:0000313" key="1">
    <source>
        <dbReference type="EMBL" id="JAH56271.1"/>
    </source>
</evidence>
<name>A0A0E9TRW0_ANGAN</name>
<dbReference type="EMBL" id="GBXM01052306">
    <property type="protein sequence ID" value="JAH56271.1"/>
    <property type="molecule type" value="Transcribed_RNA"/>
</dbReference>
<dbReference type="AlphaFoldDB" id="A0A0E9TRW0"/>
<sequence length="48" mass="5400">MHCSCNRIASISVLFSHCHVRQFDATNLTKFSQVVPPTNVAYVYALDD</sequence>
<accession>A0A0E9TRW0</accession>
<proteinExistence type="predicted"/>
<reference evidence="1" key="2">
    <citation type="journal article" date="2015" name="Fish Shellfish Immunol.">
        <title>Early steps in the European eel (Anguilla anguilla)-Vibrio vulnificus interaction in the gills: Role of the RtxA13 toxin.</title>
        <authorList>
            <person name="Callol A."/>
            <person name="Pajuelo D."/>
            <person name="Ebbesson L."/>
            <person name="Teles M."/>
            <person name="MacKenzie S."/>
            <person name="Amaro C."/>
        </authorList>
    </citation>
    <scope>NUCLEOTIDE SEQUENCE</scope>
</reference>
<organism evidence="1">
    <name type="scientific">Anguilla anguilla</name>
    <name type="common">European freshwater eel</name>
    <name type="synonym">Muraena anguilla</name>
    <dbReference type="NCBI Taxonomy" id="7936"/>
    <lineage>
        <taxon>Eukaryota</taxon>
        <taxon>Metazoa</taxon>
        <taxon>Chordata</taxon>
        <taxon>Craniata</taxon>
        <taxon>Vertebrata</taxon>
        <taxon>Euteleostomi</taxon>
        <taxon>Actinopterygii</taxon>
        <taxon>Neopterygii</taxon>
        <taxon>Teleostei</taxon>
        <taxon>Anguilliformes</taxon>
        <taxon>Anguillidae</taxon>
        <taxon>Anguilla</taxon>
    </lineage>
</organism>
<reference evidence="1" key="1">
    <citation type="submission" date="2014-11" db="EMBL/GenBank/DDBJ databases">
        <authorList>
            <person name="Amaro Gonzalez C."/>
        </authorList>
    </citation>
    <scope>NUCLEOTIDE SEQUENCE</scope>
</reference>